<reference evidence="7" key="1">
    <citation type="submission" date="2007-07" db="EMBL/GenBank/DDBJ databases">
        <title>PCAP assembly of the Caenorhabditis remanei genome.</title>
        <authorList>
            <consortium name="The Caenorhabditis remanei Sequencing Consortium"/>
            <person name="Wilson R.K."/>
        </authorList>
    </citation>
    <scope>NUCLEOTIDE SEQUENCE [LARGE SCALE GENOMIC DNA]</scope>
    <source>
        <strain evidence="7">PB4641</strain>
    </source>
</reference>
<evidence type="ECO:0000256" key="3">
    <source>
        <dbReference type="ARBA" id="ARBA00022989"/>
    </source>
</evidence>
<dbReference type="OrthoDB" id="10514564at2759"/>
<feature type="transmembrane region" description="Helical" evidence="5">
    <location>
        <begin position="16"/>
        <end position="37"/>
    </location>
</feature>
<evidence type="ECO:0000313" key="7">
    <source>
        <dbReference type="EMBL" id="EFP08815.1"/>
    </source>
</evidence>
<dbReference type="InParanoid" id="E3MTK5"/>
<dbReference type="RefSeq" id="XP_003100606.2">
    <property type="nucleotide sequence ID" value="XM_003100558.2"/>
</dbReference>
<feature type="transmembrane region" description="Helical" evidence="5">
    <location>
        <begin position="208"/>
        <end position="226"/>
    </location>
</feature>
<evidence type="ECO:0000313" key="8">
    <source>
        <dbReference type="Proteomes" id="UP000008281"/>
    </source>
</evidence>
<dbReference type="EMBL" id="DS268476">
    <property type="protein sequence ID" value="EFP08815.1"/>
    <property type="molecule type" value="Genomic_DNA"/>
</dbReference>
<dbReference type="GeneID" id="9815019"/>
<dbReference type="CTD" id="9815019"/>
<keyword evidence="3 5" id="KW-1133">Transmembrane helix</keyword>
<dbReference type="FunCoup" id="E3MTK5">
    <property type="interactions" value="2"/>
</dbReference>
<keyword evidence="2 5" id="KW-0812">Transmembrane</keyword>
<dbReference type="Gene3D" id="1.20.1070.10">
    <property type="entry name" value="Rhodopsin 7-helix transmembrane proteins"/>
    <property type="match status" value="1"/>
</dbReference>
<organism evidence="8">
    <name type="scientific">Caenorhabditis remanei</name>
    <name type="common">Caenorhabditis vulgaris</name>
    <dbReference type="NCBI Taxonomy" id="31234"/>
    <lineage>
        <taxon>Eukaryota</taxon>
        <taxon>Metazoa</taxon>
        <taxon>Ecdysozoa</taxon>
        <taxon>Nematoda</taxon>
        <taxon>Chromadorea</taxon>
        <taxon>Rhabditida</taxon>
        <taxon>Rhabditina</taxon>
        <taxon>Rhabditomorpha</taxon>
        <taxon>Rhabditoidea</taxon>
        <taxon>Rhabditidae</taxon>
        <taxon>Peloderinae</taxon>
        <taxon>Caenorhabditis</taxon>
    </lineage>
</organism>
<name>E3MTK5_CAERE</name>
<dbReference type="KEGG" id="crq:GCK72_021001"/>
<feature type="transmembrane region" description="Helical" evidence="5">
    <location>
        <begin position="49"/>
        <end position="67"/>
    </location>
</feature>
<dbReference type="Pfam" id="PF10324">
    <property type="entry name" value="7TM_GPCR_Srw"/>
    <property type="match status" value="1"/>
</dbReference>
<dbReference type="InterPro" id="IPR019427">
    <property type="entry name" value="7TM_GPCR_serpentine_rcpt_Srw"/>
</dbReference>
<gene>
    <name evidence="7" type="ORF">CRE_19747</name>
</gene>
<keyword evidence="8" id="KW-1185">Reference proteome</keyword>
<dbReference type="OMA" id="TIMMVIC"/>
<keyword evidence="4 5" id="KW-0472">Membrane</keyword>
<feature type="domain" description="G-protein coupled receptors family 1 profile" evidence="6">
    <location>
        <begin position="32"/>
        <end position="305"/>
    </location>
</feature>
<protein>
    <recommendedName>
        <fullName evidence="6">G-protein coupled receptors family 1 profile domain-containing protein</fullName>
    </recommendedName>
</protein>
<dbReference type="SUPFAM" id="SSF81321">
    <property type="entry name" value="Family A G protein-coupled receptor-like"/>
    <property type="match status" value="1"/>
</dbReference>
<evidence type="ECO:0000259" key="6">
    <source>
        <dbReference type="PROSITE" id="PS50262"/>
    </source>
</evidence>
<dbReference type="InterPro" id="IPR017452">
    <property type="entry name" value="GPCR_Rhodpsn_7TM"/>
</dbReference>
<proteinExistence type="predicted"/>
<evidence type="ECO:0000256" key="1">
    <source>
        <dbReference type="ARBA" id="ARBA00004370"/>
    </source>
</evidence>
<dbReference type="STRING" id="31234.E3MTK5"/>
<feature type="transmembrane region" description="Helical" evidence="5">
    <location>
        <begin position="98"/>
        <end position="121"/>
    </location>
</feature>
<sequence length="332" mass="37915">MSDVDAEEIFARTFDYIARLINVPISVFGIITNIFHFRILAQKSMRSSPVFTIMMVICMSDIIQLVSQMGNDIKYIVQYNHPNYCPTVDTYYGTFFTIVYYFLNGFSLFVSSWMAVLMAFFRSLSIKFAMSSFSETFSKKSTAHRIAITVTLIAFFYNLLCCLLKYSITPPTIVPTCPGEGPYYIIGGTKTNSHARIIFTFFDGITELFQLIFFTYSTVFLSRFIREASRKKVMKNVEERKTEKTEALILFTLLPFFAFMFPTIMANFSYPILVNFNRVPTVITMSAKLLTMLQTINASSHSIVCILMSSQYRDAAKVKCGPKRMRSTSVSG</sequence>
<feature type="transmembrane region" description="Helical" evidence="5">
    <location>
        <begin position="142"/>
        <end position="166"/>
    </location>
</feature>
<dbReference type="PANTHER" id="PTHR22751">
    <property type="entry name" value="G-PROTEIN COUPLED RECEPTOR-RELATED"/>
    <property type="match status" value="1"/>
</dbReference>
<dbReference type="PROSITE" id="PS50262">
    <property type="entry name" value="G_PROTEIN_RECEP_F1_2"/>
    <property type="match status" value="1"/>
</dbReference>
<accession>E3MTK5</accession>
<dbReference type="HOGENOM" id="CLU_043715_0_1_1"/>
<dbReference type="AlphaFoldDB" id="E3MTK5"/>
<evidence type="ECO:0000256" key="2">
    <source>
        <dbReference type="ARBA" id="ARBA00022692"/>
    </source>
</evidence>
<evidence type="ECO:0000256" key="5">
    <source>
        <dbReference type="SAM" id="Phobius"/>
    </source>
</evidence>
<dbReference type="eggNOG" id="ENOG502TIDA">
    <property type="taxonomic scope" value="Eukaryota"/>
</dbReference>
<dbReference type="GO" id="GO:0008528">
    <property type="term" value="F:G protein-coupled peptide receptor activity"/>
    <property type="evidence" value="ECO:0007669"/>
    <property type="project" value="InterPro"/>
</dbReference>
<dbReference type="PANTHER" id="PTHR22751:SF283">
    <property type="entry name" value="G-PROTEIN COUPLED RECEPTORS FAMILY 1 PROFILE DOMAIN-CONTAINING PROTEIN-RELATED"/>
    <property type="match status" value="1"/>
</dbReference>
<comment type="subcellular location">
    <subcellularLocation>
        <location evidence="1">Membrane</location>
    </subcellularLocation>
</comment>
<evidence type="ECO:0000256" key="4">
    <source>
        <dbReference type="ARBA" id="ARBA00023136"/>
    </source>
</evidence>
<dbReference type="Proteomes" id="UP000008281">
    <property type="component" value="Unassembled WGS sequence"/>
</dbReference>
<feature type="transmembrane region" description="Helical" evidence="5">
    <location>
        <begin position="247"/>
        <end position="269"/>
    </location>
</feature>
<dbReference type="GO" id="GO:0016020">
    <property type="term" value="C:membrane"/>
    <property type="evidence" value="ECO:0007669"/>
    <property type="project" value="UniProtKB-SubCell"/>
</dbReference>